<dbReference type="SUPFAM" id="SSF63867">
    <property type="entry name" value="MoeA C-terminal domain-like"/>
    <property type="match status" value="1"/>
</dbReference>
<comment type="cofactor">
    <cofactor evidence="1 11">
        <name>Mg(2+)</name>
        <dbReference type="ChEBI" id="CHEBI:18420"/>
    </cofactor>
</comment>
<dbReference type="GO" id="GO:0046872">
    <property type="term" value="F:metal ion binding"/>
    <property type="evidence" value="ECO:0007669"/>
    <property type="project" value="UniProtKB-UniRule"/>
</dbReference>
<dbReference type="SUPFAM" id="SSF63882">
    <property type="entry name" value="MoeA N-terminal region -like"/>
    <property type="match status" value="1"/>
</dbReference>
<keyword evidence="7 11" id="KW-0479">Metal-binding</keyword>
<proteinExistence type="inferred from homology"/>
<gene>
    <name evidence="13" type="ORF">SAMN05216198_3191</name>
</gene>
<evidence type="ECO:0000256" key="5">
    <source>
        <dbReference type="ARBA" id="ARBA00022505"/>
    </source>
</evidence>
<dbReference type="InterPro" id="IPR038987">
    <property type="entry name" value="MoeA-like"/>
</dbReference>
<dbReference type="NCBIfam" id="TIGR00177">
    <property type="entry name" value="molyb_syn"/>
    <property type="match status" value="1"/>
</dbReference>
<evidence type="ECO:0000256" key="2">
    <source>
        <dbReference type="ARBA" id="ARBA00002901"/>
    </source>
</evidence>
<evidence type="ECO:0000313" key="14">
    <source>
        <dbReference type="Proteomes" id="UP000243426"/>
    </source>
</evidence>
<dbReference type="Pfam" id="PF03454">
    <property type="entry name" value="MoeA_C"/>
    <property type="match status" value="1"/>
</dbReference>
<comment type="pathway">
    <text evidence="3 11">Cofactor biosynthesis; molybdopterin biosynthesis.</text>
</comment>
<dbReference type="InterPro" id="IPR001453">
    <property type="entry name" value="MoaB/Mog_dom"/>
</dbReference>
<evidence type="ECO:0000256" key="6">
    <source>
        <dbReference type="ARBA" id="ARBA00022679"/>
    </source>
</evidence>
<dbReference type="Pfam" id="PF00994">
    <property type="entry name" value="MoCF_biosynth"/>
    <property type="match status" value="1"/>
</dbReference>
<dbReference type="PANTHER" id="PTHR10192">
    <property type="entry name" value="MOLYBDOPTERIN BIOSYNTHESIS PROTEIN"/>
    <property type="match status" value="1"/>
</dbReference>
<dbReference type="EMBL" id="LT629748">
    <property type="protein sequence ID" value="SDS93497.1"/>
    <property type="molecule type" value="Genomic_DNA"/>
</dbReference>
<dbReference type="GO" id="GO:0005829">
    <property type="term" value="C:cytosol"/>
    <property type="evidence" value="ECO:0007669"/>
    <property type="project" value="TreeGrafter"/>
</dbReference>
<dbReference type="Gene3D" id="2.40.340.10">
    <property type="entry name" value="MoeA, C-terminal, domain IV"/>
    <property type="match status" value="1"/>
</dbReference>
<dbReference type="InterPro" id="IPR005110">
    <property type="entry name" value="MoeA_linker/N"/>
</dbReference>
<feature type="domain" description="MoaB/Mog" evidence="12">
    <location>
        <begin position="179"/>
        <end position="315"/>
    </location>
</feature>
<evidence type="ECO:0000256" key="8">
    <source>
        <dbReference type="ARBA" id="ARBA00022842"/>
    </source>
</evidence>
<dbReference type="STRING" id="797277.SAMN05216198_3191"/>
<keyword evidence="9 11" id="KW-0501">Molybdenum cofactor biosynthesis</keyword>
<evidence type="ECO:0000256" key="4">
    <source>
        <dbReference type="ARBA" id="ARBA00010763"/>
    </source>
</evidence>
<evidence type="ECO:0000256" key="1">
    <source>
        <dbReference type="ARBA" id="ARBA00001946"/>
    </source>
</evidence>
<name>A0A1H1W8F3_9GAMM</name>
<dbReference type="Pfam" id="PF03453">
    <property type="entry name" value="MoeA_N"/>
    <property type="match status" value="1"/>
</dbReference>
<dbReference type="InterPro" id="IPR036688">
    <property type="entry name" value="MoeA_C_domain_IV_sf"/>
</dbReference>
<evidence type="ECO:0000256" key="3">
    <source>
        <dbReference type="ARBA" id="ARBA00005046"/>
    </source>
</evidence>
<dbReference type="Gene3D" id="3.90.105.10">
    <property type="entry name" value="Molybdopterin biosynthesis moea protein, domain 2"/>
    <property type="match status" value="1"/>
</dbReference>
<dbReference type="InterPro" id="IPR036425">
    <property type="entry name" value="MoaB/Mog-like_dom_sf"/>
</dbReference>
<dbReference type="Gene3D" id="3.40.980.10">
    <property type="entry name" value="MoaB/Mog-like domain"/>
    <property type="match status" value="1"/>
</dbReference>
<accession>A0A1H1W8F3</accession>
<dbReference type="SUPFAM" id="SSF53218">
    <property type="entry name" value="Molybdenum cofactor biosynthesis proteins"/>
    <property type="match status" value="1"/>
</dbReference>
<keyword evidence="6 11" id="KW-0808">Transferase</keyword>
<reference evidence="14" key="1">
    <citation type="submission" date="2016-10" db="EMBL/GenBank/DDBJ databases">
        <authorList>
            <person name="Varghese N."/>
            <person name="Submissions S."/>
        </authorList>
    </citation>
    <scope>NUCLEOTIDE SEQUENCE [LARGE SCALE GENOMIC DNA]</scope>
    <source>
        <strain evidence="14">2SM5</strain>
    </source>
</reference>
<dbReference type="PROSITE" id="PS01079">
    <property type="entry name" value="MOCF_BIOSYNTHESIS_2"/>
    <property type="match status" value="1"/>
</dbReference>
<dbReference type="Gene3D" id="2.170.190.11">
    <property type="entry name" value="Molybdopterin biosynthesis moea protein, domain 3"/>
    <property type="match status" value="1"/>
</dbReference>
<dbReference type="GO" id="GO:0061599">
    <property type="term" value="F:molybdopterin molybdotransferase activity"/>
    <property type="evidence" value="ECO:0007669"/>
    <property type="project" value="UniProtKB-UniRule"/>
</dbReference>
<dbReference type="UniPathway" id="UPA00344"/>
<dbReference type="Proteomes" id="UP000243426">
    <property type="component" value="Chromosome I"/>
</dbReference>
<organism evidence="13 14">
    <name type="scientific">Halopseudomonas litoralis</name>
    <dbReference type="NCBI Taxonomy" id="797277"/>
    <lineage>
        <taxon>Bacteria</taxon>
        <taxon>Pseudomonadati</taxon>
        <taxon>Pseudomonadota</taxon>
        <taxon>Gammaproteobacteria</taxon>
        <taxon>Pseudomonadales</taxon>
        <taxon>Pseudomonadaceae</taxon>
        <taxon>Halopseudomonas</taxon>
    </lineage>
</organism>
<dbReference type="FunFam" id="3.40.980.10:FF:000004">
    <property type="entry name" value="Molybdopterin molybdenumtransferase"/>
    <property type="match status" value="1"/>
</dbReference>
<evidence type="ECO:0000256" key="10">
    <source>
        <dbReference type="ARBA" id="ARBA00047317"/>
    </source>
</evidence>
<dbReference type="RefSeq" id="WP_231702220.1">
    <property type="nucleotide sequence ID" value="NZ_LT629748.1"/>
</dbReference>
<dbReference type="AlphaFoldDB" id="A0A1H1W8F3"/>
<comment type="function">
    <text evidence="2 11">Catalyzes the insertion of molybdate into adenylated molybdopterin with the concomitant release of AMP.</text>
</comment>
<dbReference type="PANTHER" id="PTHR10192:SF5">
    <property type="entry name" value="GEPHYRIN"/>
    <property type="match status" value="1"/>
</dbReference>
<dbReference type="CDD" id="cd00887">
    <property type="entry name" value="MoeA"/>
    <property type="match status" value="1"/>
</dbReference>
<evidence type="ECO:0000313" key="13">
    <source>
        <dbReference type="EMBL" id="SDS93497.1"/>
    </source>
</evidence>
<dbReference type="SMART" id="SM00852">
    <property type="entry name" value="MoCF_biosynth"/>
    <property type="match status" value="1"/>
</dbReference>
<keyword evidence="8 11" id="KW-0460">Magnesium</keyword>
<dbReference type="EC" id="2.10.1.1" evidence="11"/>
<dbReference type="InterPro" id="IPR008284">
    <property type="entry name" value="MoCF_biosynth_CS"/>
</dbReference>
<protein>
    <recommendedName>
        <fullName evidence="11">Molybdopterin molybdenumtransferase</fullName>
        <ecNumber evidence="11">2.10.1.1</ecNumber>
    </recommendedName>
</protein>
<evidence type="ECO:0000256" key="9">
    <source>
        <dbReference type="ARBA" id="ARBA00023150"/>
    </source>
</evidence>
<dbReference type="GO" id="GO:0006777">
    <property type="term" value="P:Mo-molybdopterin cofactor biosynthetic process"/>
    <property type="evidence" value="ECO:0007669"/>
    <property type="project" value="UniProtKB-UniRule"/>
</dbReference>
<evidence type="ECO:0000259" key="12">
    <source>
        <dbReference type="SMART" id="SM00852"/>
    </source>
</evidence>
<keyword evidence="14" id="KW-1185">Reference proteome</keyword>
<dbReference type="NCBIfam" id="NF045515">
    <property type="entry name" value="Glp_gephyrin"/>
    <property type="match status" value="1"/>
</dbReference>
<comment type="catalytic activity">
    <reaction evidence="10">
        <text>adenylyl-molybdopterin + molybdate = Mo-molybdopterin + AMP + H(+)</text>
        <dbReference type="Rhea" id="RHEA:35047"/>
        <dbReference type="ChEBI" id="CHEBI:15378"/>
        <dbReference type="ChEBI" id="CHEBI:36264"/>
        <dbReference type="ChEBI" id="CHEBI:62727"/>
        <dbReference type="ChEBI" id="CHEBI:71302"/>
        <dbReference type="ChEBI" id="CHEBI:456215"/>
        <dbReference type="EC" id="2.10.1.1"/>
    </reaction>
</comment>
<evidence type="ECO:0000256" key="11">
    <source>
        <dbReference type="RuleBase" id="RU365090"/>
    </source>
</evidence>
<sequence length="399" mass="43043">MALMPLDQALRLLLDQADQRQVSDVETVGTHAAAGRILARPIIAQHTLPPWPNSAMDGYAVRSAEVQPGQPLPVSQKVFAGQMPPALQPGTCARIFTGAPLPEGADAVEMQENVEVQDDGQAVFTQAVRAGRFVRPAGEEALPGQEKLAAGARLGPIELAMAASLGLTKLDVYRRLRVAVLSTGDELVQPGQPLQPGQIYNSNRVLLQQWLQRLGCEVLDLGCLPDNLQEIRSRLSSLDNVDLLLSSGGVSVGEADYLGQLLREEGEVGFWKLALKPGKPMTFGSYQGIPFMGLPGNPVSTLVTFALLSRPYILRCMGLPEVAPKGFPVPVDFAVPEPGSRREFMRVGWRNGRAQQYDNQCSGILSSAAWADGLLEIPENTTCQPGDLLNFYPFSELLG</sequence>
<keyword evidence="5 11" id="KW-0500">Molybdenum</keyword>
<evidence type="ECO:0000256" key="7">
    <source>
        <dbReference type="ARBA" id="ARBA00022723"/>
    </source>
</evidence>
<dbReference type="InterPro" id="IPR036135">
    <property type="entry name" value="MoeA_linker/N_sf"/>
</dbReference>
<comment type="similarity">
    <text evidence="4 11">Belongs to the MoeA family.</text>
</comment>
<dbReference type="InterPro" id="IPR005111">
    <property type="entry name" value="MoeA_C_domain_IV"/>
</dbReference>